<dbReference type="SUPFAM" id="SSF48208">
    <property type="entry name" value="Six-hairpin glycosidases"/>
    <property type="match status" value="1"/>
</dbReference>
<feature type="domain" description="Bacterial alpha-L-rhamnosidase N-terminal" evidence="5">
    <location>
        <begin position="26"/>
        <end position="155"/>
    </location>
</feature>
<dbReference type="GO" id="GO:0030596">
    <property type="term" value="F:alpha-L-rhamnosidase activity"/>
    <property type="evidence" value="ECO:0007669"/>
    <property type="project" value="UniProtKB-EC"/>
</dbReference>
<dbReference type="PANTHER" id="PTHR33307:SF6">
    <property type="entry name" value="ALPHA-RHAMNOSIDASE (EUROFUNG)-RELATED"/>
    <property type="match status" value="1"/>
</dbReference>
<evidence type="ECO:0000259" key="4">
    <source>
        <dbReference type="Pfam" id="PF05592"/>
    </source>
</evidence>
<dbReference type="InterPro" id="IPR016007">
    <property type="entry name" value="Alpha_rhamnosid"/>
</dbReference>
<dbReference type="InterPro" id="IPR035396">
    <property type="entry name" value="Bac_rhamnosid6H"/>
</dbReference>
<dbReference type="OrthoDB" id="9761045at2"/>
<evidence type="ECO:0000256" key="2">
    <source>
        <dbReference type="ARBA" id="ARBA00012652"/>
    </source>
</evidence>
<dbReference type="Pfam" id="PF08531">
    <property type="entry name" value="Bac_rhamnosid_N"/>
    <property type="match status" value="1"/>
</dbReference>
<keyword evidence="9" id="KW-1185">Reference proteome</keyword>
<feature type="domain" description="Alpha-L-rhamnosidase C-terminal" evidence="7">
    <location>
        <begin position="657"/>
        <end position="727"/>
    </location>
</feature>
<dbReference type="PANTHER" id="PTHR33307">
    <property type="entry name" value="ALPHA-RHAMNOSIDASE (EUROFUNG)"/>
    <property type="match status" value="1"/>
</dbReference>
<sequence>MITGDAGPSAAIVLVHSFRLDRPADQVRSARFRATAHGVYEARVNGRPVSDAVLSPGWSAYEWRLPVSDDPVEHLLAEENIIEVLLGNGWWRGGLGFEGMDLDYGSELGFIGELEVVYADGRVQLVTTGDGWSGRISDTVENSLYDGQCIDARQRGTPDAVPVRRLDVDRGRFVPQTGSAVTRHEILKPSRITSSPSGATLVDFGQNLVGWVRIRARGPAGTRIVLRHAEALSGGTLATRPLRSARATDTFVLSGGDDEFEPTLTFHGFRFVEVTGYPGELTADDLEAVVVHSDLRRTGRFSCSSELVNRLVENSVWSQKGNFLSLPTDCPQRDERLGWTGDIAVYAPTACFQFDVADFLHGWLLDLNAETRHNEAGAVPAVVPDILKYAPTSEPASPVQGMGPTAVWGDAAVWVPQALWQAYGDRDRLAEHYPGMVLHLESVVAKLSGTGLWDQGFQWGDWLDPDAPPDRPGAAKADPGVVATACLVRSAAFTAEAAEALGHAEDARRWADLAERTKAAFLRHYVDPDGRVRSDCATVYALAICFGLLDGHRRRAAGERLAEIVRAHDHRVTTGFAGTPYVTWALSETGHVEDAYRLLLQTRCPSWLYPVTMGATTIWERWDSMLPDGTVNPGEMTSFNHYALGAVADWLYQVVAGIRPAEPGYARVRLAPTPGPGLEWADAALDTPRGTVECRWERRDTRIHVTAVVPDGTEAEVILMDGSVHLVSGGSHEFTYLEERR</sequence>
<dbReference type="AlphaFoldDB" id="A0A6L3VQR0"/>
<evidence type="ECO:0000259" key="7">
    <source>
        <dbReference type="Pfam" id="PF17390"/>
    </source>
</evidence>
<dbReference type="Gene3D" id="2.60.420.10">
    <property type="entry name" value="Maltose phosphorylase, domain 3"/>
    <property type="match status" value="1"/>
</dbReference>
<evidence type="ECO:0000313" key="9">
    <source>
        <dbReference type="Proteomes" id="UP000483004"/>
    </source>
</evidence>
<comment type="catalytic activity">
    <reaction evidence="1">
        <text>Hydrolysis of terminal non-reducing alpha-L-rhamnose residues in alpha-L-rhamnosides.</text>
        <dbReference type="EC" id="3.2.1.40"/>
    </reaction>
</comment>
<dbReference type="InterPro" id="IPR012341">
    <property type="entry name" value="6hp_glycosidase-like_sf"/>
</dbReference>
<dbReference type="EMBL" id="WBMR01000067">
    <property type="protein sequence ID" value="KAB2378940.1"/>
    <property type="molecule type" value="Genomic_DNA"/>
</dbReference>
<reference evidence="8 9" key="1">
    <citation type="submission" date="2019-09" db="EMBL/GenBank/DDBJ databases">
        <title>Actinomadura physcomitrii sp. nov., a novel actinomycete isolated from moss [Physcomitrium sphaericum (Ludw) Fuernr].</title>
        <authorList>
            <person name="Liu C."/>
            <person name="Zhuang X."/>
        </authorList>
    </citation>
    <scope>NUCLEOTIDE SEQUENCE [LARGE SCALE GENOMIC DNA]</scope>
    <source>
        <strain evidence="8 9">CYP1-1B</strain>
    </source>
</reference>
<evidence type="ECO:0000256" key="3">
    <source>
        <dbReference type="ARBA" id="ARBA00022801"/>
    </source>
</evidence>
<feature type="domain" description="Alpha-L-rhamnosidase concanavalin-like" evidence="4">
    <location>
        <begin position="196"/>
        <end position="292"/>
    </location>
</feature>
<name>A0A6L3VQR0_9ACTN</name>
<dbReference type="InterPro" id="IPR008928">
    <property type="entry name" value="6-hairpin_glycosidase_sf"/>
</dbReference>
<accession>A0A6L3VQR0</accession>
<keyword evidence="3" id="KW-0378">Hydrolase</keyword>
<dbReference type="Pfam" id="PF05592">
    <property type="entry name" value="Bac_rhamnosid"/>
    <property type="match status" value="1"/>
</dbReference>
<protein>
    <recommendedName>
        <fullName evidence="2">alpha-L-rhamnosidase</fullName>
        <ecNumber evidence="2">3.2.1.40</ecNumber>
    </recommendedName>
</protein>
<proteinExistence type="predicted"/>
<dbReference type="Proteomes" id="UP000483004">
    <property type="component" value="Unassembled WGS sequence"/>
</dbReference>
<dbReference type="InterPro" id="IPR013737">
    <property type="entry name" value="Bac_rhamnosid_N"/>
</dbReference>
<dbReference type="Gene3D" id="2.60.120.260">
    <property type="entry name" value="Galactose-binding domain-like"/>
    <property type="match status" value="2"/>
</dbReference>
<evidence type="ECO:0000259" key="5">
    <source>
        <dbReference type="Pfam" id="PF08531"/>
    </source>
</evidence>
<comment type="caution">
    <text evidence="8">The sequence shown here is derived from an EMBL/GenBank/DDBJ whole genome shotgun (WGS) entry which is preliminary data.</text>
</comment>
<dbReference type="GO" id="GO:0005975">
    <property type="term" value="P:carbohydrate metabolic process"/>
    <property type="evidence" value="ECO:0007669"/>
    <property type="project" value="InterPro"/>
</dbReference>
<dbReference type="EC" id="3.2.1.40" evidence="2"/>
<evidence type="ECO:0000256" key="1">
    <source>
        <dbReference type="ARBA" id="ARBA00001445"/>
    </source>
</evidence>
<feature type="domain" description="Alpha-L-rhamnosidase six-hairpin glycosidase" evidence="6">
    <location>
        <begin position="296"/>
        <end position="655"/>
    </location>
</feature>
<dbReference type="Pfam" id="PF17390">
    <property type="entry name" value="Bac_rhamnosid_C"/>
    <property type="match status" value="1"/>
</dbReference>
<dbReference type="Pfam" id="PF17389">
    <property type="entry name" value="Bac_rhamnosid6H"/>
    <property type="match status" value="1"/>
</dbReference>
<dbReference type="Gene3D" id="1.50.10.10">
    <property type="match status" value="1"/>
</dbReference>
<evidence type="ECO:0000313" key="8">
    <source>
        <dbReference type="EMBL" id="KAB2378940.1"/>
    </source>
</evidence>
<evidence type="ECO:0000259" key="6">
    <source>
        <dbReference type="Pfam" id="PF17389"/>
    </source>
</evidence>
<dbReference type="InterPro" id="IPR008902">
    <property type="entry name" value="Rhamnosid_concanavalin"/>
</dbReference>
<dbReference type="InterPro" id="IPR035398">
    <property type="entry name" value="Bac_rhamnosid_C"/>
</dbReference>
<gene>
    <name evidence="8" type="ORF">F9B16_22800</name>
</gene>
<organism evidence="8 9">
    <name type="scientific">Actinomadura montaniterrae</name>
    <dbReference type="NCBI Taxonomy" id="1803903"/>
    <lineage>
        <taxon>Bacteria</taxon>
        <taxon>Bacillati</taxon>
        <taxon>Actinomycetota</taxon>
        <taxon>Actinomycetes</taxon>
        <taxon>Streptosporangiales</taxon>
        <taxon>Thermomonosporaceae</taxon>
        <taxon>Actinomadura</taxon>
    </lineage>
</organism>